<evidence type="ECO:0000313" key="2">
    <source>
        <dbReference type="Proteomes" id="UP001203036"/>
    </source>
</evidence>
<comment type="caution">
    <text evidence="1">The sequence shown here is derived from an EMBL/GenBank/DDBJ whole genome shotgun (WGS) entry which is preliminary data.</text>
</comment>
<organism evidence="1 2">
    <name type="scientific">Lutimaribacter degradans</name>
    <dbReference type="NCBI Taxonomy" id="2945989"/>
    <lineage>
        <taxon>Bacteria</taxon>
        <taxon>Pseudomonadati</taxon>
        <taxon>Pseudomonadota</taxon>
        <taxon>Alphaproteobacteria</taxon>
        <taxon>Rhodobacterales</taxon>
        <taxon>Roseobacteraceae</taxon>
        <taxon>Lutimaribacter</taxon>
    </lineage>
</organism>
<protein>
    <submittedName>
        <fullName evidence="1">Acetate/propionate family kinase</fullName>
        <ecNumber evidence="1">2.7.2.1</ecNumber>
    </submittedName>
</protein>
<keyword evidence="2" id="KW-1185">Reference proteome</keyword>
<dbReference type="Proteomes" id="UP001203036">
    <property type="component" value="Unassembled WGS sequence"/>
</dbReference>
<sequence>MSHLLVLNAGSSSLKFGLFQSGPGDPQALVTGLVERIGGAARLVLTGPDGDRLAQTDLPARHAQDHHGALHAALAEVETRFPEAEITAVGHRVVHGGRDFADPMELTPDVIARLETLVPFAPLHQPHNLAGVQAAMAEFPQARQVACFDTAFHRSHPFVNDTFALPRAYYDKGVRRYGFHGLSYDYISGALAEMAPTLHKGRVVVAHLGNGASMCGMLAGRSLASTMGFSALDGLPMGTRSGQVDPGVLLYLMEQEGMDAAAISDLLYKKSGLLGLSGISHDMRTLEESDDPHARQAIDYFTFRIRRELGGLAAALDGLDAVVFTGGIGENSARIRHQVCSGMGWIGIELDEDANAQNASVISSDLGRVRVMVIPTNEELVIARAAARLAGG</sequence>
<accession>A0ACC5ZU52</accession>
<keyword evidence="1" id="KW-0418">Kinase</keyword>
<evidence type="ECO:0000313" key="1">
    <source>
        <dbReference type="EMBL" id="MCM2561718.1"/>
    </source>
</evidence>
<dbReference type="EC" id="2.7.2.1" evidence="1"/>
<keyword evidence="1" id="KW-0808">Transferase</keyword>
<name>A0ACC5ZU52_9RHOB</name>
<gene>
    <name evidence="1" type="ORF">M8744_06135</name>
</gene>
<dbReference type="EMBL" id="JAMQGO010000002">
    <property type="protein sequence ID" value="MCM2561718.1"/>
    <property type="molecule type" value="Genomic_DNA"/>
</dbReference>
<proteinExistence type="predicted"/>
<reference evidence="1" key="1">
    <citation type="submission" date="2022-06" db="EMBL/GenBank/DDBJ databases">
        <title>Lutimaribacter sp. EGI FJ00013, a novel bacterium isolated from a salt lake sediment enrichment.</title>
        <authorList>
            <person name="Gao L."/>
            <person name="Fang B.-Z."/>
            <person name="Li W.-J."/>
        </authorList>
    </citation>
    <scope>NUCLEOTIDE SEQUENCE</scope>
    <source>
        <strain evidence="1">EGI FJ00013</strain>
    </source>
</reference>